<accession>A0A2A8CZT9</accession>
<evidence type="ECO:0000313" key="2">
    <source>
        <dbReference type="Proteomes" id="UP000220102"/>
    </source>
</evidence>
<gene>
    <name evidence="1" type="ORF">CRI94_07630</name>
</gene>
<evidence type="ECO:0000313" key="1">
    <source>
        <dbReference type="EMBL" id="PEN13918.1"/>
    </source>
</evidence>
<dbReference type="EMBL" id="PDEQ01000003">
    <property type="protein sequence ID" value="PEN13918.1"/>
    <property type="molecule type" value="Genomic_DNA"/>
</dbReference>
<organism evidence="1 2">
    <name type="scientific">Longibacter salinarum</name>
    <dbReference type="NCBI Taxonomy" id="1850348"/>
    <lineage>
        <taxon>Bacteria</taxon>
        <taxon>Pseudomonadati</taxon>
        <taxon>Rhodothermota</taxon>
        <taxon>Rhodothermia</taxon>
        <taxon>Rhodothermales</taxon>
        <taxon>Salisaetaceae</taxon>
        <taxon>Longibacter</taxon>
    </lineage>
</organism>
<proteinExistence type="predicted"/>
<reference evidence="1 2" key="1">
    <citation type="submission" date="2017-10" db="EMBL/GenBank/DDBJ databases">
        <title>Draft genome of Longibacter Salinarum.</title>
        <authorList>
            <person name="Goh K.M."/>
            <person name="Shamsir M.S."/>
            <person name="Lim S.W."/>
        </authorList>
    </citation>
    <scope>NUCLEOTIDE SEQUENCE [LARGE SCALE GENOMIC DNA]</scope>
    <source>
        <strain evidence="1 2">KCTC 52045</strain>
    </source>
</reference>
<dbReference type="Proteomes" id="UP000220102">
    <property type="component" value="Unassembled WGS sequence"/>
</dbReference>
<comment type="caution">
    <text evidence="1">The sequence shown here is derived from an EMBL/GenBank/DDBJ whole genome shotgun (WGS) entry which is preliminary data.</text>
</comment>
<name>A0A2A8CZT9_9BACT</name>
<dbReference type="AlphaFoldDB" id="A0A2A8CZT9"/>
<protein>
    <recommendedName>
        <fullName evidence="3">DUF5723 domain-containing protein</fullName>
    </recommendedName>
</protein>
<keyword evidence="2" id="KW-1185">Reference proteome</keyword>
<evidence type="ECO:0008006" key="3">
    <source>
        <dbReference type="Google" id="ProtNLM"/>
    </source>
</evidence>
<sequence>MVAQPVFAQSDEPVVTNRTLSYLGLSVTNDPGQYALGGGTVALRGRPGAVDVNPAAIGENETVQVGVDVGGNPVLQSDFIFDQTLTSPFVTVKSGRWAAGLQFLQFSYGRFQRRAPNGDVVGSYDKHHRTVKAVGAYEVSQTWTVGTALGYSTENFITFQETDDARSVTIDLGIHGRWERSLGNGGQLRPSIGASLTDFGSNSQITDRTDIATPTRLHLGGALAYESGSTWKGRARFKLLGHVAMSKQMVRIESGRNGRDVAGPFAALVETWRPSDGSSQPDPNGGIIRSSIGVWGQIEKHMGVEVKAFDIASLRIGKNFVSDQFSSSETVVGVGLNFVYVRLDYGTAIASSSEYREDLSFLRITASIPLDGTFDHHWW</sequence>